<reference evidence="2" key="1">
    <citation type="journal article" date="2022" name="Mol. Ecol. Resour.">
        <title>The genomes of chicory, endive, great burdock and yacon provide insights into Asteraceae palaeo-polyploidization history and plant inulin production.</title>
        <authorList>
            <person name="Fan W."/>
            <person name="Wang S."/>
            <person name="Wang H."/>
            <person name="Wang A."/>
            <person name="Jiang F."/>
            <person name="Liu H."/>
            <person name="Zhao H."/>
            <person name="Xu D."/>
            <person name="Zhang Y."/>
        </authorList>
    </citation>
    <scope>NUCLEOTIDE SEQUENCE [LARGE SCALE GENOMIC DNA]</scope>
    <source>
        <strain evidence="2">cv. Niubang</strain>
    </source>
</reference>
<keyword evidence="2" id="KW-1185">Reference proteome</keyword>
<accession>A0ACB9FFU4</accession>
<comment type="caution">
    <text evidence="1">The sequence shown here is derived from an EMBL/GenBank/DDBJ whole genome shotgun (WGS) entry which is preliminary data.</text>
</comment>
<evidence type="ECO:0000313" key="1">
    <source>
        <dbReference type="EMBL" id="KAI3769798.1"/>
    </source>
</evidence>
<proteinExistence type="predicted"/>
<sequence length="100" mass="11164">MQRSDHHHCFHLIRFSRIRLEAHIDFILDAKHKTSSERRTVESSIGGQDCGPAEKQNVGLEALAESLNIPGFPSFASGPVPRCGQYFSSLRRRSELAVSS</sequence>
<organism evidence="1 2">
    <name type="scientific">Arctium lappa</name>
    <name type="common">Greater burdock</name>
    <name type="synonym">Lappa major</name>
    <dbReference type="NCBI Taxonomy" id="4217"/>
    <lineage>
        <taxon>Eukaryota</taxon>
        <taxon>Viridiplantae</taxon>
        <taxon>Streptophyta</taxon>
        <taxon>Embryophyta</taxon>
        <taxon>Tracheophyta</taxon>
        <taxon>Spermatophyta</taxon>
        <taxon>Magnoliopsida</taxon>
        <taxon>eudicotyledons</taxon>
        <taxon>Gunneridae</taxon>
        <taxon>Pentapetalae</taxon>
        <taxon>asterids</taxon>
        <taxon>campanulids</taxon>
        <taxon>Asterales</taxon>
        <taxon>Asteraceae</taxon>
        <taxon>Carduoideae</taxon>
        <taxon>Cardueae</taxon>
        <taxon>Arctiinae</taxon>
        <taxon>Arctium</taxon>
    </lineage>
</organism>
<gene>
    <name evidence="1" type="ORF">L6452_00911</name>
</gene>
<dbReference type="EMBL" id="CM042047">
    <property type="protein sequence ID" value="KAI3769798.1"/>
    <property type="molecule type" value="Genomic_DNA"/>
</dbReference>
<evidence type="ECO:0000313" key="2">
    <source>
        <dbReference type="Proteomes" id="UP001055879"/>
    </source>
</evidence>
<protein>
    <submittedName>
        <fullName evidence="1">Uncharacterized protein</fullName>
    </submittedName>
</protein>
<dbReference type="Proteomes" id="UP001055879">
    <property type="component" value="Linkage Group LG01"/>
</dbReference>
<name>A0ACB9FFU4_ARCLA</name>
<reference evidence="1 2" key="2">
    <citation type="journal article" date="2022" name="Mol. Ecol. Resour.">
        <title>The genomes of chicory, endive, great burdock and yacon provide insights into Asteraceae paleo-polyploidization history and plant inulin production.</title>
        <authorList>
            <person name="Fan W."/>
            <person name="Wang S."/>
            <person name="Wang H."/>
            <person name="Wang A."/>
            <person name="Jiang F."/>
            <person name="Liu H."/>
            <person name="Zhao H."/>
            <person name="Xu D."/>
            <person name="Zhang Y."/>
        </authorList>
    </citation>
    <scope>NUCLEOTIDE SEQUENCE [LARGE SCALE GENOMIC DNA]</scope>
    <source>
        <strain evidence="2">cv. Niubang</strain>
    </source>
</reference>